<organism evidence="1 2">
    <name type="scientific">Fusarium mexicanum</name>
    <dbReference type="NCBI Taxonomy" id="751941"/>
    <lineage>
        <taxon>Eukaryota</taxon>
        <taxon>Fungi</taxon>
        <taxon>Dikarya</taxon>
        <taxon>Ascomycota</taxon>
        <taxon>Pezizomycotina</taxon>
        <taxon>Sordariomycetes</taxon>
        <taxon>Hypocreomycetidae</taxon>
        <taxon>Hypocreales</taxon>
        <taxon>Nectriaceae</taxon>
        <taxon>Fusarium</taxon>
        <taxon>Fusarium fujikuroi species complex</taxon>
    </lineage>
</organism>
<gene>
    <name evidence="1" type="ORF">FMEXI_12106</name>
</gene>
<name>A0A8H5I9G8_9HYPO</name>
<comment type="caution">
    <text evidence="1">The sequence shown here is derived from an EMBL/GenBank/DDBJ whole genome shotgun (WGS) entry which is preliminary data.</text>
</comment>
<protein>
    <submittedName>
        <fullName evidence="1">Uncharacterized protein</fullName>
    </submittedName>
</protein>
<keyword evidence="2" id="KW-1185">Reference proteome</keyword>
<evidence type="ECO:0000313" key="1">
    <source>
        <dbReference type="EMBL" id="KAF5533023.1"/>
    </source>
</evidence>
<reference evidence="1 2" key="1">
    <citation type="submission" date="2020-05" db="EMBL/GenBank/DDBJ databases">
        <title>Identification and distribution of gene clusters putatively required for synthesis of sphingolipid metabolism inhibitors in phylogenetically diverse species of the filamentous fungus Fusarium.</title>
        <authorList>
            <person name="Kim H.-S."/>
            <person name="Busman M."/>
            <person name="Brown D.W."/>
            <person name="Divon H."/>
            <person name="Uhlig S."/>
            <person name="Proctor R.H."/>
        </authorList>
    </citation>
    <scope>NUCLEOTIDE SEQUENCE [LARGE SCALE GENOMIC DNA]</scope>
    <source>
        <strain evidence="1 2">NRRL 53147</strain>
    </source>
</reference>
<proteinExistence type="predicted"/>
<dbReference type="Proteomes" id="UP000522262">
    <property type="component" value="Unassembled WGS sequence"/>
</dbReference>
<dbReference type="AlphaFoldDB" id="A0A8H5I9G8"/>
<accession>A0A8H5I9G8</accession>
<dbReference type="EMBL" id="JAAOAM010000344">
    <property type="protein sequence ID" value="KAF5533023.1"/>
    <property type="molecule type" value="Genomic_DNA"/>
</dbReference>
<sequence>MSGPNPDRSDADVSSGLNLICNTRVGFSYSPVFNYFRIIRVCSSQVHCFLIRVDYYQYHSWPYHVKPFLVYGVYRNTIYFTLDSYCILHCQADIGHANHCKGRSSTSNLDWSLDHPVPYIRGLCCSRPEIEQYHVWPPANNPNPDSSEALYYQKNPDGVYSGVLYCSTDTRHGLSFTTAKFDWYREDTDPRFYNDFRPMSFGEFSLTLMYSPLGQ</sequence>
<evidence type="ECO:0000313" key="2">
    <source>
        <dbReference type="Proteomes" id="UP000522262"/>
    </source>
</evidence>